<dbReference type="AlphaFoldDB" id="A0A3B0WKU3"/>
<accession>A0A3B0WKU3</accession>
<proteinExistence type="predicted"/>
<dbReference type="EMBL" id="UOFE01000013">
    <property type="protein sequence ID" value="VAW51197.1"/>
    <property type="molecule type" value="Genomic_DNA"/>
</dbReference>
<name>A0A3B0WKU3_9ZZZZ</name>
<protein>
    <submittedName>
        <fullName evidence="1">Uncharacterized protein</fullName>
    </submittedName>
</protein>
<reference evidence="1" key="1">
    <citation type="submission" date="2018-06" db="EMBL/GenBank/DDBJ databases">
        <authorList>
            <person name="Zhirakovskaya E."/>
        </authorList>
    </citation>
    <scope>NUCLEOTIDE SEQUENCE</scope>
</reference>
<evidence type="ECO:0000313" key="1">
    <source>
        <dbReference type="EMBL" id="VAW51197.1"/>
    </source>
</evidence>
<organism evidence="1">
    <name type="scientific">hydrothermal vent metagenome</name>
    <dbReference type="NCBI Taxonomy" id="652676"/>
    <lineage>
        <taxon>unclassified sequences</taxon>
        <taxon>metagenomes</taxon>
        <taxon>ecological metagenomes</taxon>
    </lineage>
</organism>
<gene>
    <name evidence="1" type="ORF">MNBD_GAMMA05-1051</name>
</gene>
<sequence length="345" mass="35622">MRKISLFLIYFIFSYSSHAGEIDGRLRVVGAFFGSSAPLSGDIDIGNNTLQFDPSTLYGVAATFSSIELLVPGTYTRIHNLAAGGSISRTETIPTGKAGVYFVISSNGTEYQVFDAWTVSSSGLSYGSINFPGNVLIGGSLNGLRVQTDFVFPAPPPPTLDTTITINGGLVQECSQLGGTSVTASALVIGSNGAVLDRIEWTSEGVFIGEGSGIEFFAPLGSTNLQATAFSADGVTTGQHLVSVVINDTTKPDLEVQFLDGLGAAVTSAPVGSYQIHFEVSDICDASPTIVNGTAAPVMNVVEGDAIQINSATDVQLLTTAVQVTGTAVDASGQSTTSQGVLLVQ</sequence>